<gene>
    <name evidence="3" type="ORF">H114_00707</name>
</gene>
<protein>
    <recommendedName>
        <fullName evidence="2">DNA-binding phage zinc finger domain-containing protein</fullName>
    </recommendedName>
</protein>
<feature type="compositionally biased region" description="Low complexity" evidence="1">
    <location>
        <begin position="220"/>
        <end position="231"/>
    </location>
</feature>
<organism evidence="3 4">
    <name type="scientific">Streptomyces gancidicus BKS 13-15</name>
    <dbReference type="NCBI Taxonomy" id="1284664"/>
    <lineage>
        <taxon>Bacteria</taxon>
        <taxon>Bacillati</taxon>
        <taxon>Actinomycetota</taxon>
        <taxon>Actinomycetes</taxon>
        <taxon>Kitasatosporales</taxon>
        <taxon>Streptomycetaceae</taxon>
        <taxon>Streptomyces</taxon>
        <taxon>Streptomyces pseudogriseolus group</taxon>
    </lineage>
</organism>
<evidence type="ECO:0000256" key="1">
    <source>
        <dbReference type="SAM" id="MobiDB-lite"/>
    </source>
</evidence>
<keyword evidence="4" id="KW-1185">Reference proteome</keyword>
<reference evidence="3 4" key="1">
    <citation type="journal article" date="2013" name="Genome Announc.">
        <title>Draft Genome Sequence of Streptomyces gancidicus Strain BKS 13-15.</title>
        <authorList>
            <person name="Kumar S."/>
            <person name="Kaur N."/>
            <person name="Singh N.K."/>
            <person name="Raghava G.P."/>
            <person name="Mayilraj S."/>
        </authorList>
    </citation>
    <scope>NUCLEOTIDE SEQUENCE [LARGE SCALE GENOMIC DNA]</scope>
    <source>
        <strain evidence="3 4">BKS 13-15</strain>
    </source>
</reference>
<dbReference type="InterPro" id="IPR056911">
    <property type="entry name" value="Phage_Znf_bind_put"/>
</dbReference>
<comment type="caution">
    <text evidence="3">The sequence shown here is derived from an EMBL/GenBank/DDBJ whole genome shotgun (WGS) entry which is preliminary data.</text>
</comment>
<proteinExistence type="predicted"/>
<dbReference type="EMBL" id="AOHP01000004">
    <property type="protein sequence ID" value="EMF31104.1"/>
    <property type="molecule type" value="Genomic_DNA"/>
</dbReference>
<dbReference type="PATRIC" id="fig|1284664.3.peg.148"/>
<sequence length="231" mass="25313">MSESITYEQVGELLGLAAARDQRTVGDADIMAWHDDLNGAGVTYGDARNALAMFYVEQANVQAEHRFRITSPDVIRLARKIRAERVRNYVYEPVDPDETVEQCQARMRAQLRAIADGRVQVPQQRPALEGGPAPEVAAALRGLLRAVPDDEDGEQTAPPRVGAMTVTCPRPDCKARIGQHCKRPSGKPRTEPHPARVDVARGKPYDPDAERAEMERRRAASAAALAQQAAS</sequence>
<dbReference type="Pfam" id="PF24623">
    <property type="entry name" value="Phage_zn_bind_8"/>
    <property type="match status" value="1"/>
</dbReference>
<feature type="compositionally biased region" description="Basic and acidic residues" evidence="1">
    <location>
        <begin position="188"/>
        <end position="218"/>
    </location>
</feature>
<accession>M3C401</accession>
<dbReference type="Proteomes" id="UP000011732">
    <property type="component" value="Unassembled WGS sequence"/>
</dbReference>
<evidence type="ECO:0000259" key="2">
    <source>
        <dbReference type="Pfam" id="PF24623"/>
    </source>
</evidence>
<evidence type="ECO:0000313" key="3">
    <source>
        <dbReference type="EMBL" id="EMF31104.1"/>
    </source>
</evidence>
<evidence type="ECO:0000313" key="4">
    <source>
        <dbReference type="Proteomes" id="UP000011732"/>
    </source>
</evidence>
<dbReference type="AlphaFoldDB" id="M3C401"/>
<feature type="domain" description="DNA-binding phage zinc finger" evidence="2">
    <location>
        <begin position="157"/>
        <end position="209"/>
    </location>
</feature>
<feature type="region of interest" description="Disordered" evidence="1">
    <location>
        <begin position="178"/>
        <end position="231"/>
    </location>
</feature>
<dbReference type="OrthoDB" id="4764618at2"/>
<name>M3C401_STREZ</name>
<dbReference type="RefSeq" id="WP_006129709.1">
    <property type="nucleotide sequence ID" value="NZ_AOHP01000004.1"/>
</dbReference>